<evidence type="ECO:0000256" key="1">
    <source>
        <dbReference type="SAM" id="MobiDB-lite"/>
    </source>
</evidence>
<evidence type="ECO:0000313" key="2">
    <source>
        <dbReference type="EMBL" id="GBP34580.1"/>
    </source>
</evidence>
<accession>A0A4C1V7P6</accession>
<dbReference type="Proteomes" id="UP000299102">
    <property type="component" value="Unassembled WGS sequence"/>
</dbReference>
<dbReference type="AlphaFoldDB" id="A0A4C1V7P6"/>
<feature type="region of interest" description="Disordered" evidence="1">
    <location>
        <begin position="15"/>
        <end position="112"/>
    </location>
</feature>
<keyword evidence="3" id="KW-1185">Reference proteome</keyword>
<proteinExistence type="predicted"/>
<reference evidence="2 3" key="1">
    <citation type="journal article" date="2019" name="Commun. Biol.">
        <title>The bagworm genome reveals a unique fibroin gene that provides high tensile strength.</title>
        <authorList>
            <person name="Kono N."/>
            <person name="Nakamura H."/>
            <person name="Ohtoshi R."/>
            <person name="Tomita M."/>
            <person name="Numata K."/>
            <person name="Arakawa K."/>
        </authorList>
    </citation>
    <scope>NUCLEOTIDE SEQUENCE [LARGE SCALE GENOMIC DNA]</scope>
</reference>
<feature type="compositionally biased region" description="Basic and acidic residues" evidence="1">
    <location>
        <begin position="92"/>
        <end position="112"/>
    </location>
</feature>
<comment type="caution">
    <text evidence="2">The sequence shown here is derived from an EMBL/GenBank/DDBJ whole genome shotgun (WGS) entry which is preliminary data.</text>
</comment>
<protein>
    <submittedName>
        <fullName evidence="2">Uncharacterized protein</fullName>
    </submittedName>
</protein>
<gene>
    <name evidence="2" type="ORF">EVAR_85300_1</name>
</gene>
<organism evidence="2 3">
    <name type="scientific">Eumeta variegata</name>
    <name type="common">Bagworm moth</name>
    <name type="synonym">Eumeta japonica</name>
    <dbReference type="NCBI Taxonomy" id="151549"/>
    <lineage>
        <taxon>Eukaryota</taxon>
        <taxon>Metazoa</taxon>
        <taxon>Ecdysozoa</taxon>
        <taxon>Arthropoda</taxon>
        <taxon>Hexapoda</taxon>
        <taxon>Insecta</taxon>
        <taxon>Pterygota</taxon>
        <taxon>Neoptera</taxon>
        <taxon>Endopterygota</taxon>
        <taxon>Lepidoptera</taxon>
        <taxon>Glossata</taxon>
        <taxon>Ditrysia</taxon>
        <taxon>Tineoidea</taxon>
        <taxon>Psychidae</taxon>
        <taxon>Oiketicinae</taxon>
        <taxon>Eumeta</taxon>
    </lineage>
</organism>
<name>A0A4C1V7P6_EUMVA</name>
<sequence>MSAERYFSIFPTRVIEENQVPSEQSPDKSHANEHALAGFARDKRRPRPPHPTPARSVLKTRWRSDSKADATGNNCGSPLTIYPHSRLNTKLAENKKTASARDGDATRRRTPADADGAGCLQYYAYTAQVLRSPNLSSSPPHSYFTPLRRFRNEVHSGKVSCVPSIAFFYLNTPKTPHLVARPKTHGASTSRPAHAGYRHGYRNCITVTLDRVFTHQYPGTLKRTRDKRWVEQAVEAIEPKATGFDPGRVIGIMTPLGVDLRLIMGLAKP</sequence>
<evidence type="ECO:0000313" key="3">
    <source>
        <dbReference type="Proteomes" id="UP000299102"/>
    </source>
</evidence>
<dbReference type="EMBL" id="BGZK01000290">
    <property type="protein sequence ID" value="GBP34580.1"/>
    <property type="molecule type" value="Genomic_DNA"/>
</dbReference>